<name>A0A9P8PLF1_9ASCO</name>
<organism evidence="2 3">
    <name type="scientific">Wickerhamomyces mucosus</name>
    <dbReference type="NCBI Taxonomy" id="1378264"/>
    <lineage>
        <taxon>Eukaryota</taxon>
        <taxon>Fungi</taxon>
        <taxon>Dikarya</taxon>
        <taxon>Ascomycota</taxon>
        <taxon>Saccharomycotina</taxon>
        <taxon>Saccharomycetes</taxon>
        <taxon>Phaffomycetales</taxon>
        <taxon>Wickerhamomycetaceae</taxon>
        <taxon>Wickerhamomyces</taxon>
    </lineage>
</organism>
<evidence type="ECO:0000256" key="1">
    <source>
        <dbReference type="SAM" id="MobiDB-lite"/>
    </source>
</evidence>
<protein>
    <submittedName>
        <fullName evidence="2">Uncharacterized protein</fullName>
    </submittedName>
</protein>
<dbReference type="EMBL" id="JAEUBF010000974">
    <property type="protein sequence ID" value="KAH3673554.1"/>
    <property type="molecule type" value="Genomic_DNA"/>
</dbReference>
<reference evidence="2" key="2">
    <citation type="submission" date="2021-01" db="EMBL/GenBank/DDBJ databases">
        <authorList>
            <person name="Schikora-Tamarit M.A."/>
        </authorList>
    </citation>
    <scope>NUCLEOTIDE SEQUENCE</scope>
    <source>
        <strain evidence="2">CBS6341</strain>
    </source>
</reference>
<sequence>MEESHLEDVEVHMQQVLDSIDQLINSTRDYINFDYLLPPLDTEDNISRLHKSKKFYDIPQETANQLYLHSYIFNDEDFNDLDVNDDESEEEDENDQDNEDIESFSYISDIAMLDKADFASVPNQPNEDESHSENEEDTVLTSKEVKLQIALTYRLYKKLKH</sequence>
<reference evidence="2" key="1">
    <citation type="journal article" date="2021" name="Open Biol.">
        <title>Shared evolutionary footprints suggest mitochondrial oxidative damage underlies multiple complex I losses in fungi.</title>
        <authorList>
            <person name="Schikora-Tamarit M.A."/>
            <person name="Marcet-Houben M."/>
            <person name="Nosek J."/>
            <person name="Gabaldon T."/>
        </authorList>
    </citation>
    <scope>NUCLEOTIDE SEQUENCE</scope>
    <source>
        <strain evidence="2">CBS6341</strain>
    </source>
</reference>
<gene>
    <name evidence="2" type="ORF">WICMUC_003661</name>
</gene>
<accession>A0A9P8PLF1</accession>
<dbReference type="Proteomes" id="UP000769528">
    <property type="component" value="Unassembled WGS sequence"/>
</dbReference>
<proteinExistence type="predicted"/>
<feature type="region of interest" description="Disordered" evidence="1">
    <location>
        <begin position="78"/>
        <end position="101"/>
    </location>
</feature>
<keyword evidence="3" id="KW-1185">Reference proteome</keyword>
<evidence type="ECO:0000313" key="2">
    <source>
        <dbReference type="EMBL" id="KAH3673554.1"/>
    </source>
</evidence>
<comment type="caution">
    <text evidence="2">The sequence shown here is derived from an EMBL/GenBank/DDBJ whole genome shotgun (WGS) entry which is preliminary data.</text>
</comment>
<feature type="region of interest" description="Disordered" evidence="1">
    <location>
        <begin position="117"/>
        <end position="141"/>
    </location>
</feature>
<dbReference type="AlphaFoldDB" id="A0A9P8PLF1"/>
<evidence type="ECO:0000313" key="3">
    <source>
        <dbReference type="Proteomes" id="UP000769528"/>
    </source>
</evidence>